<reference evidence="7" key="1">
    <citation type="submission" date="2020-08" db="EMBL/GenBank/DDBJ databases">
        <title>Genome public.</title>
        <authorList>
            <person name="Liu C."/>
            <person name="Sun Q."/>
        </authorList>
    </citation>
    <scope>NUCLEOTIDE SEQUENCE</scope>
    <source>
        <strain evidence="7">NSJ-28</strain>
    </source>
</reference>
<comment type="subcellular location">
    <subcellularLocation>
        <location evidence="1">Cell membrane</location>
        <topology evidence="1">Multi-pass membrane protein</topology>
    </subcellularLocation>
</comment>
<sequence>MTGMEIVREETRRMLRGMIPLAVIAFGVFLLAGADPARSAVSLLLGTCYSLLLFRMIGKSAAKAVLFPPAQGTRIVRRGYFFRYLLTGVMVFLAIKLPFLHPLAAVVPLFFPKIILLWSMYSKGKGGRR</sequence>
<dbReference type="EMBL" id="JACOPL010000001">
    <property type="protein sequence ID" value="MBC5723878.1"/>
    <property type="molecule type" value="Genomic_DNA"/>
</dbReference>
<name>A0A923LRH6_9FIRM</name>
<keyword evidence="4 6" id="KW-1133">Transmembrane helix</keyword>
<evidence type="ECO:0000256" key="3">
    <source>
        <dbReference type="ARBA" id="ARBA00022692"/>
    </source>
</evidence>
<evidence type="ECO:0000256" key="1">
    <source>
        <dbReference type="ARBA" id="ARBA00004651"/>
    </source>
</evidence>
<dbReference type="AlphaFoldDB" id="A0A923LRH6"/>
<dbReference type="InterPro" id="IPR005598">
    <property type="entry name" value="ATP_synth_I"/>
</dbReference>
<evidence type="ECO:0000313" key="7">
    <source>
        <dbReference type="EMBL" id="MBC5723878.1"/>
    </source>
</evidence>
<feature type="transmembrane region" description="Helical" evidence="6">
    <location>
        <begin position="40"/>
        <end position="58"/>
    </location>
</feature>
<gene>
    <name evidence="7" type="ORF">H8S45_00100</name>
</gene>
<feature type="transmembrane region" description="Helical" evidence="6">
    <location>
        <begin position="79"/>
        <end position="97"/>
    </location>
</feature>
<proteinExistence type="predicted"/>
<protein>
    <submittedName>
        <fullName evidence="7">ATP synthase subunit I</fullName>
    </submittedName>
</protein>
<dbReference type="GO" id="GO:0005886">
    <property type="term" value="C:plasma membrane"/>
    <property type="evidence" value="ECO:0007669"/>
    <property type="project" value="UniProtKB-SubCell"/>
</dbReference>
<keyword evidence="3 6" id="KW-0812">Transmembrane</keyword>
<evidence type="ECO:0000256" key="4">
    <source>
        <dbReference type="ARBA" id="ARBA00022989"/>
    </source>
</evidence>
<dbReference type="Pfam" id="PF03899">
    <property type="entry name" value="ATP-synt_I"/>
    <property type="match status" value="1"/>
</dbReference>
<evidence type="ECO:0000256" key="5">
    <source>
        <dbReference type="ARBA" id="ARBA00023136"/>
    </source>
</evidence>
<evidence type="ECO:0000256" key="2">
    <source>
        <dbReference type="ARBA" id="ARBA00022475"/>
    </source>
</evidence>
<keyword evidence="8" id="KW-1185">Reference proteome</keyword>
<feature type="transmembrane region" description="Helical" evidence="6">
    <location>
        <begin position="14"/>
        <end position="34"/>
    </location>
</feature>
<comment type="caution">
    <text evidence="7">The sequence shown here is derived from an EMBL/GenBank/DDBJ whole genome shotgun (WGS) entry which is preliminary data.</text>
</comment>
<organism evidence="7 8">
    <name type="scientific">Agathobaculum faecis</name>
    <dbReference type="NCBI Taxonomy" id="2763013"/>
    <lineage>
        <taxon>Bacteria</taxon>
        <taxon>Bacillati</taxon>
        <taxon>Bacillota</taxon>
        <taxon>Clostridia</taxon>
        <taxon>Eubacteriales</taxon>
        <taxon>Butyricicoccaceae</taxon>
        <taxon>Agathobaculum</taxon>
    </lineage>
</organism>
<evidence type="ECO:0000313" key="8">
    <source>
        <dbReference type="Proteomes" id="UP000606499"/>
    </source>
</evidence>
<accession>A0A923LRH6</accession>
<evidence type="ECO:0000256" key="6">
    <source>
        <dbReference type="SAM" id="Phobius"/>
    </source>
</evidence>
<feature type="transmembrane region" description="Helical" evidence="6">
    <location>
        <begin position="103"/>
        <end position="121"/>
    </location>
</feature>
<dbReference type="Proteomes" id="UP000606499">
    <property type="component" value="Unassembled WGS sequence"/>
</dbReference>
<keyword evidence="5 6" id="KW-0472">Membrane</keyword>
<keyword evidence="2" id="KW-1003">Cell membrane</keyword>